<reference evidence="4 5" key="1">
    <citation type="submission" date="2013-08" db="EMBL/GenBank/DDBJ databases">
        <title>Genome of Pontibacillus chungwhensis.</title>
        <authorList>
            <person name="Wang Q."/>
            <person name="Wang G."/>
        </authorList>
    </citation>
    <scope>NUCLEOTIDE SEQUENCE [LARGE SCALE GENOMIC DNA]</scope>
    <source>
        <strain evidence="4 5">BH030062</strain>
    </source>
</reference>
<dbReference type="EMBL" id="AVBG01000004">
    <property type="protein sequence ID" value="KGP91824.1"/>
    <property type="molecule type" value="Genomic_DNA"/>
</dbReference>
<feature type="domain" description="HTH merR-type" evidence="3">
    <location>
        <begin position="1"/>
        <end position="69"/>
    </location>
</feature>
<dbReference type="RefSeq" id="WP_036781890.1">
    <property type="nucleotide sequence ID" value="NZ_AVBG01000004.1"/>
</dbReference>
<dbReference type="CDD" id="cd01109">
    <property type="entry name" value="HTH_YyaN"/>
    <property type="match status" value="1"/>
</dbReference>
<keyword evidence="1" id="KW-0238">DNA-binding</keyword>
<sequence>MYSISQVAEKLNIKPHTLRYYEQEGILESNRNHAGVRNYTEQQVKWLRFVLKLRETHMPVSSIQEYVKLLQEGEHTANKRLQLLEDHRASIQQQIRELQDTEQMLEKKVSTYKDMIGNEVHLSISSYIK</sequence>
<dbReference type="AlphaFoldDB" id="A0A0A2UV91"/>
<name>A0A0A2UV91_9BACI</name>
<evidence type="ECO:0000256" key="1">
    <source>
        <dbReference type="ARBA" id="ARBA00023125"/>
    </source>
</evidence>
<organism evidence="4 5">
    <name type="scientific">Pontibacillus chungwhensis BH030062</name>
    <dbReference type="NCBI Taxonomy" id="1385513"/>
    <lineage>
        <taxon>Bacteria</taxon>
        <taxon>Bacillati</taxon>
        <taxon>Bacillota</taxon>
        <taxon>Bacilli</taxon>
        <taxon>Bacillales</taxon>
        <taxon>Bacillaceae</taxon>
        <taxon>Pontibacillus</taxon>
    </lineage>
</organism>
<accession>A0A0A2UV91</accession>
<keyword evidence="2" id="KW-0175">Coiled coil</keyword>
<dbReference type="Gene3D" id="1.10.1660.10">
    <property type="match status" value="1"/>
</dbReference>
<dbReference type="PROSITE" id="PS50937">
    <property type="entry name" value="HTH_MERR_2"/>
    <property type="match status" value="1"/>
</dbReference>
<protein>
    <submittedName>
        <fullName evidence="4">MerR family transcriptional regulator</fullName>
    </submittedName>
</protein>
<dbReference type="OrthoDB" id="9811174at2"/>
<dbReference type="Pfam" id="PF13411">
    <property type="entry name" value="MerR_1"/>
    <property type="match status" value="1"/>
</dbReference>
<evidence type="ECO:0000259" key="3">
    <source>
        <dbReference type="PROSITE" id="PS50937"/>
    </source>
</evidence>
<dbReference type="STRING" id="1385513.N780_15795"/>
<evidence type="ECO:0000313" key="5">
    <source>
        <dbReference type="Proteomes" id="UP000030153"/>
    </source>
</evidence>
<dbReference type="GO" id="GO:0003700">
    <property type="term" value="F:DNA-binding transcription factor activity"/>
    <property type="evidence" value="ECO:0007669"/>
    <property type="project" value="InterPro"/>
</dbReference>
<dbReference type="Proteomes" id="UP000030153">
    <property type="component" value="Unassembled WGS sequence"/>
</dbReference>
<dbReference type="PROSITE" id="PS00552">
    <property type="entry name" value="HTH_MERR_1"/>
    <property type="match status" value="1"/>
</dbReference>
<dbReference type="PANTHER" id="PTHR30204:SF82">
    <property type="entry name" value="TRANSCRIPTIONAL REGULATOR, MERR FAMILY"/>
    <property type="match status" value="1"/>
</dbReference>
<dbReference type="SUPFAM" id="SSF46955">
    <property type="entry name" value="Putative DNA-binding domain"/>
    <property type="match status" value="1"/>
</dbReference>
<dbReference type="InterPro" id="IPR009061">
    <property type="entry name" value="DNA-bd_dom_put_sf"/>
</dbReference>
<proteinExistence type="predicted"/>
<dbReference type="SMART" id="SM00422">
    <property type="entry name" value="HTH_MERR"/>
    <property type="match status" value="1"/>
</dbReference>
<evidence type="ECO:0000313" key="4">
    <source>
        <dbReference type="EMBL" id="KGP91824.1"/>
    </source>
</evidence>
<feature type="coiled-coil region" evidence="2">
    <location>
        <begin position="81"/>
        <end position="115"/>
    </location>
</feature>
<dbReference type="InterPro" id="IPR047057">
    <property type="entry name" value="MerR_fam"/>
</dbReference>
<keyword evidence="5" id="KW-1185">Reference proteome</keyword>
<gene>
    <name evidence="4" type="ORF">N780_15795</name>
</gene>
<dbReference type="GO" id="GO:0003677">
    <property type="term" value="F:DNA binding"/>
    <property type="evidence" value="ECO:0007669"/>
    <property type="project" value="UniProtKB-KW"/>
</dbReference>
<dbReference type="PANTHER" id="PTHR30204">
    <property type="entry name" value="REDOX-CYCLING DRUG-SENSING TRANSCRIPTIONAL ACTIVATOR SOXR"/>
    <property type="match status" value="1"/>
</dbReference>
<dbReference type="eggNOG" id="COG0789">
    <property type="taxonomic scope" value="Bacteria"/>
</dbReference>
<evidence type="ECO:0000256" key="2">
    <source>
        <dbReference type="SAM" id="Coils"/>
    </source>
</evidence>
<dbReference type="InterPro" id="IPR000551">
    <property type="entry name" value="MerR-type_HTH_dom"/>
</dbReference>
<comment type="caution">
    <text evidence="4">The sequence shown here is derived from an EMBL/GenBank/DDBJ whole genome shotgun (WGS) entry which is preliminary data.</text>
</comment>